<dbReference type="KEGG" id="ptm:GSPATT00007773001"/>
<gene>
    <name evidence="1" type="ORF">GSPATT00007773001</name>
</gene>
<dbReference type="GeneID" id="5023820"/>
<organism evidence="1 2">
    <name type="scientific">Paramecium tetraurelia</name>
    <dbReference type="NCBI Taxonomy" id="5888"/>
    <lineage>
        <taxon>Eukaryota</taxon>
        <taxon>Sar</taxon>
        <taxon>Alveolata</taxon>
        <taxon>Ciliophora</taxon>
        <taxon>Intramacronucleata</taxon>
        <taxon>Oligohymenophorea</taxon>
        <taxon>Peniculida</taxon>
        <taxon>Parameciidae</taxon>
        <taxon>Paramecium</taxon>
    </lineage>
</organism>
<sequence>MESKNDMEIKYIRRQQMQNRYAYIKQQQNCYHLFDAEFQDFIDNQVRKCYSKALLKEALESHDAKLLQQVRYKCVSSIDVGVGGASEKDQFLYFVCRL</sequence>
<reference evidence="1 2" key="1">
    <citation type="journal article" date="2006" name="Nature">
        <title>Global trends of whole-genome duplications revealed by the ciliate Paramecium tetraurelia.</title>
        <authorList>
            <consortium name="Genoscope"/>
            <person name="Aury J.-M."/>
            <person name="Jaillon O."/>
            <person name="Duret L."/>
            <person name="Noel B."/>
            <person name="Jubin C."/>
            <person name="Porcel B.M."/>
            <person name="Segurens B."/>
            <person name="Daubin V."/>
            <person name="Anthouard V."/>
            <person name="Aiach N."/>
            <person name="Arnaiz O."/>
            <person name="Billaut A."/>
            <person name="Beisson J."/>
            <person name="Blanc I."/>
            <person name="Bouhouche K."/>
            <person name="Camara F."/>
            <person name="Duharcourt S."/>
            <person name="Guigo R."/>
            <person name="Gogendeau D."/>
            <person name="Katinka M."/>
            <person name="Keller A.-M."/>
            <person name="Kissmehl R."/>
            <person name="Klotz C."/>
            <person name="Koll F."/>
            <person name="Le Moue A."/>
            <person name="Lepere C."/>
            <person name="Malinsky S."/>
            <person name="Nowacki M."/>
            <person name="Nowak J.K."/>
            <person name="Plattner H."/>
            <person name="Poulain J."/>
            <person name="Ruiz F."/>
            <person name="Serrano V."/>
            <person name="Zagulski M."/>
            <person name="Dessen P."/>
            <person name="Betermier M."/>
            <person name="Weissenbach J."/>
            <person name="Scarpelli C."/>
            <person name="Schachter V."/>
            <person name="Sperling L."/>
            <person name="Meyer E."/>
            <person name="Cohen J."/>
            <person name="Wincker P."/>
        </authorList>
    </citation>
    <scope>NUCLEOTIDE SEQUENCE [LARGE SCALE GENOMIC DNA]</scope>
    <source>
        <strain evidence="1 2">Stock d4-2</strain>
    </source>
</reference>
<proteinExistence type="predicted"/>
<dbReference type="InParanoid" id="A0CIM1"/>
<dbReference type="RefSeq" id="XP_001438035.1">
    <property type="nucleotide sequence ID" value="XM_001437998.1"/>
</dbReference>
<name>A0CIM1_PARTE</name>
<evidence type="ECO:0000313" key="1">
    <source>
        <dbReference type="EMBL" id="CAK70638.1"/>
    </source>
</evidence>
<keyword evidence="2" id="KW-1185">Reference proteome</keyword>
<protein>
    <submittedName>
        <fullName evidence="1">Uncharacterized protein</fullName>
    </submittedName>
</protein>
<dbReference type="AlphaFoldDB" id="A0CIM1"/>
<dbReference type="EMBL" id="CT868085">
    <property type="protein sequence ID" value="CAK70638.1"/>
    <property type="molecule type" value="Genomic_DNA"/>
</dbReference>
<evidence type="ECO:0000313" key="2">
    <source>
        <dbReference type="Proteomes" id="UP000000600"/>
    </source>
</evidence>
<accession>A0CIM1</accession>
<dbReference type="HOGENOM" id="CLU_2338085_0_0_1"/>
<dbReference type="Proteomes" id="UP000000600">
    <property type="component" value="Unassembled WGS sequence"/>
</dbReference>
<dbReference type="OrthoDB" id="10416360at2759"/>